<dbReference type="InterPro" id="IPR050090">
    <property type="entry name" value="Tyrosine_recombinase_XerCD"/>
</dbReference>
<comment type="similarity">
    <text evidence="1">Belongs to the 'phage' integrase family.</text>
</comment>
<dbReference type="InterPro" id="IPR010998">
    <property type="entry name" value="Integrase_recombinase_N"/>
</dbReference>
<dbReference type="PANTHER" id="PTHR30349">
    <property type="entry name" value="PHAGE INTEGRASE-RELATED"/>
    <property type="match status" value="1"/>
</dbReference>
<dbReference type="InterPro" id="IPR013762">
    <property type="entry name" value="Integrase-like_cat_sf"/>
</dbReference>
<evidence type="ECO:0000259" key="5">
    <source>
        <dbReference type="PROSITE" id="PS51898"/>
    </source>
</evidence>
<evidence type="ECO:0000313" key="7">
    <source>
        <dbReference type="EMBL" id="MFF4771785.1"/>
    </source>
</evidence>
<accession>A0ABW6UXJ4</accession>
<gene>
    <name evidence="7" type="ORF">ACFY05_02895</name>
</gene>
<dbReference type="Gene3D" id="1.10.150.130">
    <property type="match status" value="1"/>
</dbReference>
<keyword evidence="2 4" id="KW-0238">DNA-binding</keyword>
<protein>
    <submittedName>
        <fullName evidence="7">Tyrosine-type recombinase/integrase</fullName>
    </submittedName>
</protein>
<dbReference type="PANTHER" id="PTHR30349:SF64">
    <property type="entry name" value="PROPHAGE INTEGRASE INTD-RELATED"/>
    <property type="match status" value="1"/>
</dbReference>
<dbReference type="InterPro" id="IPR044068">
    <property type="entry name" value="CB"/>
</dbReference>
<dbReference type="Pfam" id="PF26003">
    <property type="entry name" value="Integrase_N_phage"/>
    <property type="match status" value="1"/>
</dbReference>
<dbReference type="PROSITE" id="PS51898">
    <property type="entry name" value="TYR_RECOMBINASE"/>
    <property type="match status" value="1"/>
</dbReference>
<evidence type="ECO:0000313" key="8">
    <source>
        <dbReference type="Proteomes" id="UP001602119"/>
    </source>
</evidence>
<dbReference type="InterPro" id="IPR058717">
    <property type="entry name" value="Phage_L5_Integrase_N"/>
</dbReference>
<sequence>MANRDGHRRFGNIRKLPSGRFQIRYPGPDGRLRTGTTTYATKTDAARALTLIEAQMLSGEWTDPDRGKILLGGYARVWIKERPGLRPKTVELYTWLLERHIVPGLGGAAVGKLTTQMIRSWRAELIGNGVSVSTAAKAYRLLRAILMTAVEEDKLISRNPCRIKGADNEQTPERPILTVVQVFELADLVGRSPVGNIRSLEGGYRLRFAQQGQTSPYPETYSTRAAAELTLWRLAADGKADCTHDRRFRALVLLATFASLRWGEVTALRRSDIDLKARTVRVREQLIELDGGEMVLGPPKSRAGKRTVSIPAAIVPALAEHLAEFVEAADDSFVFLGKRGGFLRGGNFRREARWSEALAAMGVKSLHFHDLRHTGNTLAAQSGASLADLKARMGHDSDRAALIYQHATRDADQRIADALSARVEAERKGSEDAPAGR</sequence>
<dbReference type="CDD" id="cd01189">
    <property type="entry name" value="INT_ICEBs1_C_like"/>
    <property type="match status" value="1"/>
</dbReference>
<evidence type="ECO:0000256" key="3">
    <source>
        <dbReference type="ARBA" id="ARBA00023172"/>
    </source>
</evidence>
<reference evidence="7 8" key="1">
    <citation type="submission" date="2024-10" db="EMBL/GenBank/DDBJ databases">
        <title>The Natural Products Discovery Center: Release of the First 8490 Sequenced Strains for Exploring Actinobacteria Biosynthetic Diversity.</title>
        <authorList>
            <person name="Kalkreuter E."/>
            <person name="Kautsar S.A."/>
            <person name="Yang D."/>
            <person name="Bader C.D."/>
            <person name="Teijaro C.N."/>
            <person name="Fluegel L."/>
            <person name="Davis C.M."/>
            <person name="Simpson J.R."/>
            <person name="Lauterbach L."/>
            <person name="Steele A.D."/>
            <person name="Gui C."/>
            <person name="Meng S."/>
            <person name="Li G."/>
            <person name="Viehrig K."/>
            <person name="Ye F."/>
            <person name="Su P."/>
            <person name="Kiefer A.F."/>
            <person name="Nichols A."/>
            <person name="Cepeda A.J."/>
            <person name="Yan W."/>
            <person name="Fan B."/>
            <person name="Jiang Y."/>
            <person name="Adhikari A."/>
            <person name="Zheng C.-J."/>
            <person name="Schuster L."/>
            <person name="Cowan T.M."/>
            <person name="Smanski M.J."/>
            <person name="Chevrette M.G."/>
            <person name="De Carvalho L.P.S."/>
            <person name="Shen B."/>
        </authorList>
    </citation>
    <scope>NUCLEOTIDE SEQUENCE [LARGE SCALE GENOMIC DNA]</scope>
    <source>
        <strain evidence="7 8">NPDC001281</strain>
    </source>
</reference>
<keyword evidence="8" id="KW-1185">Reference proteome</keyword>
<name>A0ABW6UXJ4_MICFU</name>
<feature type="domain" description="Tyr recombinase" evidence="5">
    <location>
        <begin position="216"/>
        <end position="417"/>
    </location>
</feature>
<evidence type="ECO:0000256" key="1">
    <source>
        <dbReference type="ARBA" id="ARBA00008857"/>
    </source>
</evidence>
<organism evidence="7 8">
    <name type="scientific">Microtetraspora fusca</name>
    <dbReference type="NCBI Taxonomy" id="1997"/>
    <lineage>
        <taxon>Bacteria</taxon>
        <taxon>Bacillati</taxon>
        <taxon>Actinomycetota</taxon>
        <taxon>Actinomycetes</taxon>
        <taxon>Streptosporangiales</taxon>
        <taxon>Streptosporangiaceae</taxon>
        <taxon>Microtetraspora</taxon>
    </lineage>
</organism>
<dbReference type="Gene3D" id="1.10.443.10">
    <property type="entry name" value="Intergrase catalytic core"/>
    <property type="match status" value="1"/>
</dbReference>
<proteinExistence type="inferred from homology"/>
<evidence type="ECO:0000259" key="6">
    <source>
        <dbReference type="PROSITE" id="PS51900"/>
    </source>
</evidence>
<dbReference type="SUPFAM" id="SSF56349">
    <property type="entry name" value="DNA breaking-rejoining enzymes"/>
    <property type="match status" value="2"/>
</dbReference>
<dbReference type="Pfam" id="PF00589">
    <property type="entry name" value="Phage_integrase"/>
    <property type="match status" value="1"/>
</dbReference>
<feature type="domain" description="Core-binding (CB)" evidence="6">
    <location>
        <begin position="69"/>
        <end position="150"/>
    </location>
</feature>
<dbReference type="PROSITE" id="PS51900">
    <property type="entry name" value="CB"/>
    <property type="match status" value="1"/>
</dbReference>
<dbReference type="Proteomes" id="UP001602119">
    <property type="component" value="Unassembled WGS sequence"/>
</dbReference>
<evidence type="ECO:0000256" key="4">
    <source>
        <dbReference type="PROSITE-ProRule" id="PRU01248"/>
    </source>
</evidence>
<dbReference type="InterPro" id="IPR011010">
    <property type="entry name" value="DNA_brk_join_enz"/>
</dbReference>
<evidence type="ECO:0000256" key="2">
    <source>
        <dbReference type="ARBA" id="ARBA00023125"/>
    </source>
</evidence>
<keyword evidence="3" id="KW-0233">DNA recombination</keyword>
<dbReference type="EMBL" id="JBIAXI010000002">
    <property type="protein sequence ID" value="MFF4771785.1"/>
    <property type="molecule type" value="Genomic_DNA"/>
</dbReference>
<comment type="caution">
    <text evidence="7">The sequence shown here is derived from an EMBL/GenBank/DDBJ whole genome shotgun (WGS) entry which is preliminary data.</text>
</comment>
<dbReference type="RefSeq" id="WP_387340365.1">
    <property type="nucleotide sequence ID" value="NZ_JBIAXI010000002.1"/>
</dbReference>
<dbReference type="InterPro" id="IPR002104">
    <property type="entry name" value="Integrase_catalytic"/>
</dbReference>